<organism evidence="1 2">
    <name type="scientific">Lindgomyces ingoldianus</name>
    <dbReference type="NCBI Taxonomy" id="673940"/>
    <lineage>
        <taxon>Eukaryota</taxon>
        <taxon>Fungi</taxon>
        <taxon>Dikarya</taxon>
        <taxon>Ascomycota</taxon>
        <taxon>Pezizomycotina</taxon>
        <taxon>Dothideomycetes</taxon>
        <taxon>Pleosporomycetidae</taxon>
        <taxon>Pleosporales</taxon>
        <taxon>Lindgomycetaceae</taxon>
        <taxon>Lindgomyces</taxon>
    </lineage>
</organism>
<reference evidence="1" key="1">
    <citation type="journal article" date="2020" name="Stud. Mycol.">
        <title>101 Dothideomycetes genomes: a test case for predicting lifestyles and emergence of pathogens.</title>
        <authorList>
            <person name="Haridas S."/>
            <person name="Albert R."/>
            <person name="Binder M."/>
            <person name="Bloem J."/>
            <person name="Labutti K."/>
            <person name="Salamov A."/>
            <person name="Andreopoulos B."/>
            <person name="Baker S."/>
            <person name="Barry K."/>
            <person name="Bills G."/>
            <person name="Bluhm B."/>
            <person name="Cannon C."/>
            <person name="Castanera R."/>
            <person name="Culley D."/>
            <person name="Daum C."/>
            <person name="Ezra D."/>
            <person name="Gonzalez J."/>
            <person name="Henrissat B."/>
            <person name="Kuo A."/>
            <person name="Liang C."/>
            <person name="Lipzen A."/>
            <person name="Lutzoni F."/>
            <person name="Magnuson J."/>
            <person name="Mondo S."/>
            <person name="Nolan M."/>
            <person name="Ohm R."/>
            <person name="Pangilinan J."/>
            <person name="Park H.-J."/>
            <person name="Ramirez L."/>
            <person name="Alfaro M."/>
            <person name="Sun H."/>
            <person name="Tritt A."/>
            <person name="Yoshinaga Y."/>
            <person name="Zwiers L.-H."/>
            <person name="Turgeon B."/>
            <person name="Goodwin S."/>
            <person name="Spatafora J."/>
            <person name="Crous P."/>
            <person name="Grigoriev I."/>
        </authorList>
    </citation>
    <scope>NUCLEOTIDE SEQUENCE</scope>
    <source>
        <strain evidence="1">ATCC 200398</strain>
    </source>
</reference>
<comment type="caution">
    <text evidence="1">The sequence shown here is derived from an EMBL/GenBank/DDBJ whole genome shotgun (WGS) entry which is preliminary data.</text>
</comment>
<proteinExistence type="predicted"/>
<sequence length="356" mass="39821">MSAHVIPLLHEAASKTVKTHLSGATMAELTVEQQIHLMAASPHSPEKPSLSEMTSNRCSVASTTKSTLRHSNQLLIEMLQNIQAELSAHRSILLDVQHRVSHLEHESVASINNDPPQLAALQALEGRGSKRNSKLVPPEGQVWWQACQNFARNSDPPLSATEFLRTPRRLSGIDWQSSRPSAKPRTPPATPPEVEDLPPLTPTSEDSNHNDVDQSDVDTPHVEHDIRIEVDEIITSTPWQSGDIETEDDIKESTVEIDKKKLPVPPTLLPPPGGKQITVNNEAVITVEETVSHVDNLHRYYKGRRSLVTYRALMKNQKTEKGWRILYLLSSIITHIFPEHLVLIHFHKATYLKDAK</sequence>
<dbReference type="EMBL" id="MU003530">
    <property type="protein sequence ID" value="KAF2465255.1"/>
    <property type="molecule type" value="Genomic_DNA"/>
</dbReference>
<dbReference type="Proteomes" id="UP000799755">
    <property type="component" value="Unassembled WGS sequence"/>
</dbReference>
<evidence type="ECO:0000313" key="2">
    <source>
        <dbReference type="Proteomes" id="UP000799755"/>
    </source>
</evidence>
<protein>
    <submittedName>
        <fullName evidence="1">Uncharacterized protein</fullName>
    </submittedName>
</protein>
<accession>A0ACB6QEG7</accession>
<evidence type="ECO:0000313" key="1">
    <source>
        <dbReference type="EMBL" id="KAF2465255.1"/>
    </source>
</evidence>
<keyword evidence="2" id="KW-1185">Reference proteome</keyword>
<name>A0ACB6QEG7_9PLEO</name>
<gene>
    <name evidence="1" type="ORF">BDR25DRAFT_378891</name>
</gene>